<feature type="transmembrane region" description="Helical" evidence="8">
    <location>
        <begin position="342"/>
        <end position="358"/>
    </location>
</feature>
<dbReference type="GO" id="GO:0061513">
    <property type="term" value="F:glucose 6-phosphate:phosphate antiporter activity"/>
    <property type="evidence" value="ECO:0007669"/>
    <property type="project" value="TreeGrafter"/>
</dbReference>
<comment type="caution">
    <text evidence="10">The sequence shown here is derived from an EMBL/GenBank/DDBJ whole genome shotgun (WGS) entry which is preliminary data.</text>
</comment>
<feature type="transmembrane region" description="Helical" evidence="8">
    <location>
        <begin position="427"/>
        <end position="449"/>
    </location>
</feature>
<protein>
    <submittedName>
        <fullName evidence="10">Phosphoglycerate transporter protein PgtP</fullName>
    </submittedName>
</protein>
<evidence type="ECO:0000256" key="2">
    <source>
        <dbReference type="ARBA" id="ARBA00009598"/>
    </source>
</evidence>
<dbReference type="Proteomes" id="UP000004642">
    <property type="component" value="Unassembled WGS sequence"/>
</dbReference>
<dbReference type="AlphaFoldDB" id="G5LRP6"/>
<evidence type="ECO:0000259" key="9">
    <source>
        <dbReference type="PROSITE" id="PS50850"/>
    </source>
</evidence>
<dbReference type="InterPro" id="IPR011701">
    <property type="entry name" value="MFS"/>
</dbReference>
<feature type="transmembrane region" description="Helical" evidence="8">
    <location>
        <begin position="157"/>
        <end position="181"/>
    </location>
</feature>
<dbReference type="InterPro" id="IPR020846">
    <property type="entry name" value="MFS_dom"/>
</dbReference>
<dbReference type="PROSITE" id="PS00942">
    <property type="entry name" value="GLPT"/>
    <property type="match status" value="1"/>
</dbReference>
<comment type="similarity">
    <text evidence="2">Belongs to the major facilitator superfamily. Organophosphate:Pi antiporter (OPA) (TC 2.A.1.4) family.</text>
</comment>
<dbReference type="PROSITE" id="PS50850">
    <property type="entry name" value="MFS"/>
    <property type="match status" value="1"/>
</dbReference>
<feature type="transmembrane region" description="Helical" evidence="8">
    <location>
        <begin position="64"/>
        <end position="83"/>
    </location>
</feature>
<dbReference type="SUPFAM" id="SSF103473">
    <property type="entry name" value="MFS general substrate transporter"/>
    <property type="match status" value="1"/>
</dbReference>
<dbReference type="InterPro" id="IPR036259">
    <property type="entry name" value="MFS_trans_sf"/>
</dbReference>
<feature type="transmembrane region" description="Helical" evidence="8">
    <location>
        <begin position="187"/>
        <end position="207"/>
    </location>
</feature>
<evidence type="ECO:0000256" key="3">
    <source>
        <dbReference type="ARBA" id="ARBA00022475"/>
    </source>
</evidence>
<accession>G5LRP6</accession>
<gene>
    <name evidence="10" type="ORF">LTSEALA_3602</name>
</gene>
<evidence type="ECO:0000256" key="4">
    <source>
        <dbReference type="ARBA" id="ARBA00022519"/>
    </source>
</evidence>
<keyword evidence="6 8" id="KW-1133">Transmembrane helix</keyword>
<evidence type="ECO:0000313" key="10">
    <source>
        <dbReference type="EMBL" id="EHC35763.1"/>
    </source>
</evidence>
<feature type="transmembrane region" description="Helical" evidence="8">
    <location>
        <begin position="364"/>
        <end position="383"/>
    </location>
</feature>
<feature type="transmembrane region" description="Helical" evidence="8">
    <location>
        <begin position="26"/>
        <end position="44"/>
    </location>
</feature>
<comment type="subcellular location">
    <subcellularLocation>
        <location evidence="1">Cell inner membrane</location>
        <topology evidence="1">Multi-pass membrane protein</topology>
    </subcellularLocation>
</comment>
<dbReference type="InterPro" id="IPR000849">
    <property type="entry name" value="Sugar_P_transporter"/>
</dbReference>
<keyword evidence="5 8" id="KW-0812">Transmembrane</keyword>
<dbReference type="Pfam" id="PF07690">
    <property type="entry name" value="MFS_1"/>
    <property type="match status" value="1"/>
</dbReference>
<dbReference type="GO" id="GO:0005886">
    <property type="term" value="C:plasma membrane"/>
    <property type="evidence" value="ECO:0007669"/>
    <property type="project" value="UniProtKB-SubCell"/>
</dbReference>
<name>G5LRP6_SALET</name>
<organism evidence="10 11">
    <name type="scientific">Salmonella enterica subsp. enterica serovar Alachua str. R6-377</name>
    <dbReference type="NCBI Taxonomy" id="913241"/>
    <lineage>
        <taxon>Bacteria</taxon>
        <taxon>Pseudomonadati</taxon>
        <taxon>Pseudomonadota</taxon>
        <taxon>Gammaproteobacteria</taxon>
        <taxon>Enterobacterales</taxon>
        <taxon>Enterobacteriaceae</taxon>
        <taxon>Salmonella</taxon>
    </lineage>
</organism>
<evidence type="ECO:0000256" key="6">
    <source>
        <dbReference type="ARBA" id="ARBA00022989"/>
    </source>
</evidence>
<evidence type="ECO:0000256" key="8">
    <source>
        <dbReference type="SAM" id="Phobius"/>
    </source>
</evidence>
<dbReference type="EMBL" id="AFCJ01001543">
    <property type="protein sequence ID" value="EHC35763.1"/>
    <property type="molecule type" value="Genomic_DNA"/>
</dbReference>
<evidence type="ECO:0000256" key="1">
    <source>
        <dbReference type="ARBA" id="ARBA00004429"/>
    </source>
</evidence>
<dbReference type="Gene3D" id="1.20.1250.20">
    <property type="entry name" value="MFS general substrate transporter like domains"/>
    <property type="match status" value="2"/>
</dbReference>
<dbReference type="InterPro" id="IPR021159">
    <property type="entry name" value="Sugar-P_transporter_CS"/>
</dbReference>
<keyword evidence="7 8" id="KW-0472">Membrane</keyword>
<keyword evidence="4" id="KW-0997">Cell inner membrane</keyword>
<feature type="transmembrane region" description="Helical" evidence="8">
    <location>
        <begin position="395"/>
        <end position="415"/>
    </location>
</feature>
<dbReference type="InterPro" id="IPR051337">
    <property type="entry name" value="OPA_Antiporter"/>
</dbReference>
<evidence type="ECO:0000256" key="7">
    <source>
        <dbReference type="ARBA" id="ARBA00023136"/>
    </source>
</evidence>
<dbReference type="CDD" id="cd17345">
    <property type="entry name" value="MFS_GlpT"/>
    <property type="match status" value="1"/>
</dbReference>
<feature type="domain" description="Major facilitator superfamily (MFS) profile" evidence="9">
    <location>
        <begin position="26"/>
        <end position="455"/>
    </location>
</feature>
<dbReference type="PANTHER" id="PTHR43826">
    <property type="entry name" value="GLUCOSE-6-PHOSPHATE EXCHANGER SLC37A4"/>
    <property type="match status" value="1"/>
</dbReference>
<dbReference type="PATRIC" id="fig|913241.3.peg.2726"/>
<dbReference type="GO" id="GO:0035435">
    <property type="term" value="P:phosphate ion transmembrane transport"/>
    <property type="evidence" value="ECO:0007669"/>
    <property type="project" value="TreeGrafter"/>
</dbReference>
<feature type="transmembrane region" description="Helical" evidence="8">
    <location>
        <begin position="311"/>
        <end position="330"/>
    </location>
</feature>
<dbReference type="PIRSF" id="PIRSF002808">
    <property type="entry name" value="Hexose_phosphate_transp"/>
    <property type="match status" value="1"/>
</dbReference>
<evidence type="ECO:0000256" key="5">
    <source>
        <dbReference type="ARBA" id="ARBA00022692"/>
    </source>
</evidence>
<dbReference type="NCBIfam" id="TIGR00881">
    <property type="entry name" value="2A0104"/>
    <property type="match status" value="1"/>
</dbReference>
<feature type="transmembrane region" description="Helical" evidence="8">
    <location>
        <begin position="119"/>
        <end position="145"/>
    </location>
</feature>
<feature type="transmembrane region" description="Helical" evidence="8">
    <location>
        <begin position="95"/>
        <end position="113"/>
    </location>
</feature>
<dbReference type="PANTHER" id="PTHR43826:SF6">
    <property type="entry name" value="GLYCEROL-3-PHOSPHATE TRANSPORTER"/>
    <property type="match status" value="1"/>
</dbReference>
<reference evidence="10 11" key="1">
    <citation type="journal article" date="2011" name="BMC Genomics">
        <title>Genome sequencing reveals diversification of virulence factor content and possible host adaptation in distinct subpopulations of Salmonella enterica.</title>
        <authorList>
            <person name="den Bakker H.C."/>
            <person name="Moreno Switt A.I."/>
            <person name="Govoni G."/>
            <person name="Cummings C.A."/>
            <person name="Ranieri M.L."/>
            <person name="Degoricija L."/>
            <person name="Hoelzer K."/>
            <person name="Rodriguez-Rivera L.D."/>
            <person name="Brown S."/>
            <person name="Bolchacova E."/>
            <person name="Furtado M.R."/>
            <person name="Wiedmann M."/>
        </authorList>
    </citation>
    <scope>NUCLEOTIDE SEQUENCE [LARGE SCALE GENOMIC DNA]</scope>
    <source>
        <strain evidence="10 11">R6-377</strain>
    </source>
</reference>
<keyword evidence="3" id="KW-1003">Cell membrane</keyword>
<evidence type="ECO:0000313" key="11">
    <source>
        <dbReference type="Proteomes" id="UP000004642"/>
    </source>
</evidence>
<proteinExistence type="inferred from homology"/>
<sequence>MLTILKTGQSAHKVPPEKVQATYGRYRIQALLSVFLGYLAYYIVRNNFTLSTPYLKEQLDLSATQIGLLSSCMLIAYGISKGVMSSLADKASPKVFMACGLVLCAIVNVGLGFSSAFWIFAALVVFNGLFQGMGVGPSFITIANWFPRRERGRVGAFWNISHNVGGGIVAPIVGAAFAILGNEHWQSASYIVPACVAVIFALIVLVLGKGSPREEGLPSLEQMMPEEKVVLKTKNTAKAPENMSAWQIFCTYVLRTPQIFCTYVLRTLRNKNAWYISLVDVFVYMVRFGMISWLPIYLLTVKHFSKEQMSVAFLFFEWAAIPSTLLAGWLSDKLFKGRRMPLAMICMALIFVCLIGYWKSESLLMVTIFAAIVGCLIYVPQFLASVQTMEIVPSFAVGSAVGLRGFMSYIFGASLGTSLFGVMVDKLGWYGGFYLLMGGIVCCILFCYLSHRGALELERQRQNALHNQDSLQLADAQ</sequence>
<feature type="transmembrane region" description="Helical" evidence="8">
    <location>
        <begin position="273"/>
        <end position="299"/>
    </location>
</feature>